<evidence type="ECO:0000313" key="2">
    <source>
        <dbReference type="EMBL" id="MCA9727537.1"/>
    </source>
</evidence>
<gene>
    <name evidence="2" type="ORF">KC729_07625</name>
</gene>
<evidence type="ECO:0000256" key="1">
    <source>
        <dbReference type="SAM" id="MobiDB-lite"/>
    </source>
</evidence>
<protein>
    <submittedName>
        <fullName evidence="2">Carboxypeptidase regulatory-like domain-containing protein</fullName>
    </submittedName>
</protein>
<dbReference type="EMBL" id="JAGQHR010000185">
    <property type="protein sequence ID" value="MCA9727537.1"/>
    <property type="molecule type" value="Genomic_DNA"/>
</dbReference>
<dbReference type="InterPro" id="IPR013784">
    <property type="entry name" value="Carb-bd-like_fold"/>
</dbReference>
<accession>A0A956LZL3</accession>
<keyword evidence="2" id="KW-0121">Carboxypeptidase</keyword>
<dbReference type="Pfam" id="PF13620">
    <property type="entry name" value="CarboxypepD_reg"/>
    <property type="match status" value="1"/>
</dbReference>
<dbReference type="GO" id="GO:0004180">
    <property type="term" value="F:carboxypeptidase activity"/>
    <property type="evidence" value="ECO:0007669"/>
    <property type="project" value="UniProtKB-KW"/>
</dbReference>
<sequence>MIYAVPVRERRIRPHRWVWLACLALLIGCSDGPSDPSQRSAPLAVRVVFADPEARPVDGLGRSGGTTVSLSELTARAVELGEANRVRDEETVSLDASQNRFRVRLAVPPAPYYRVEIEARGTRTSELGESEFGLAYFGQGFAMDVSAETEQTVEVLVESCVPRISGNLVEGELTLSWPPVTDAARYRLREVVGGSFLETPIARTDTTISIGSVSRSFRVRAELENGLVGAYSEPVQAGEGSGGDLRVTVVDAQTADPLSGAQVTVQGRSVATNGQGIAELAGLSPGSATVVASLEGYAPGSVEVTIVSGQIVDARIVLSRIVPNGYRFILTWGAAPADLDSYLVTPAIEDSVYVIFYQDPGSETATPFAYLDRDDTDGFGPETITIFQNFPGSYHYFVNNYSGAGSGPLAGSGATVSLVFGDQVIRTVTVPTTGEGEYWDVLTLDGISGVVTIHNEIRSDPPPTGARRAGLAKRTSGP</sequence>
<dbReference type="Gene3D" id="2.60.40.1120">
    <property type="entry name" value="Carboxypeptidase-like, regulatory domain"/>
    <property type="match status" value="1"/>
</dbReference>
<dbReference type="Proteomes" id="UP000697710">
    <property type="component" value="Unassembled WGS sequence"/>
</dbReference>
<keyword evidence="2" id="KW-0645">Protease</keyword>
<dbReference type="SUPFAM" id="SSF49452">
    <property type="entry name" value="Starch-binding domain-like"/>
    <property type="match status" value="1"/>
</dbReference>
<reference evidence="2" key="1">
    <citation type="submission" date="2020-04" db="EMBL/GenBank/DDBJ databases">
        <authorList>
            <person name="Zhang T."/>
        </authorList>
    </citation>
    <scope>NUCLEOTIDE SEQUENCE</scope>
    <source>
        <strain evidence="2">HKST-UBA01</strain>
    </source>
</reference>
<reference evidence="2" key="2">
    <citation type="journal article" date="2021" name="Microbiome">
        <title>Successional dynamics and alternative stable states in a saline activated sludge microbial community over 9 years.</title>
        <authorList>
            <person name="Wang Y."/>
            <person name="Ye J."/>
            <person name="Ju F."/>
            <person name="Liu L."/>
            <person name="Boyd J.A."/>
            <person name="Deng Y."/>
            <person name="Parks D.H."/>
            <person name="Jiang X."/>
            <person name="Yin X."/>
            <person name="Woodcroft B.J."/>
            <person name="Tyson G.W."/>
            <person name="Hugenholtz P."/>
            <person name="Polz M.F."/>
            <person name="Zhang T."/>
        </authorList>
    </citation>
    <scope>NUCLEOTIDE SEQUENCE</scope>
    <source>
        <strain evidence="2">HKST-UBA01</strain>
    </source>
</reference>
<comment type="caution">
    <text evidence="2">The sequence shown here is derived from an EMBL/GenBank/DDBJ whole genome shotgun (WGS) entry which is preliminary data.</text>
</comment>
<dbReference type="GO" id="GO:0030246">
    <property type="term" value="F:carbohydrate binding"/>
    <property type="evidence" value="ECO:0007669"/>
    <property type="project" value="InterPro"/>
</dbReference>
<evidence type="ECO:0000313" key="3">
    <source>
        <dbReference type="Proteomes" id="UP000697710"/>
    </source>
</evidence>
<organism evidence="2 3">
    <name type="scientific">Eiseniibacteriota bacterium</name>
    <dbReference type="NCBI Taxonomy" id="2212470"/>
    <lineage>
        <taxon>Bacteria</taxon>
        <taxon>Candidatus Eiseniibacteriota</taxon>
    </lineage>
</organism>
<name>A0A956LZL3_UNCEI</name>
<keyword evidence="2" id="KW-0378">Hydrolase</keyword>
<dbReference type="AlphaFoldDB" id="A0A956LZL3"/>
<proteinExistence type="predicted"/>
<feature type="region of interest" description="Disordered" evidence="1">
    <location>
        <begin position="457"/>
        <end position="478"/>
    </location>
</feature>